<dbReference type="SUPFAM" id="SSF53067">
    <property type="entry name" value="Actin-like ATPase domain"/>
    <property type="match status" value="2"/>
</dbReference>
<feature type="coiled-coil region" evidence="1">
    <location>
        <begin position="380"/>
        <end position="414"/>
    </location>
</feature>
<dbReference type="PANTHER" id="PTHR14187:SF5">
    <property type="entry name" value="HEAT SHOCK 70 KDA PROTEIN 12A"/>
    <property type="match status" value="1"/>
</dbReference>
<dbReference type="PANTHER" id="PTHR14187">
    <property type="entry name" value="ALPHA KINASE/ELONGATION FACTOR 2 KINASE"/>
    <property type="match status" value="1"/>
</dbReference>
<dbReference type="OrthoDB" id="2963168at2759"/>
<reference evidence="2 3" key="1">
    <citation type="submission" date="2014-02" db="EMBL/GenBank/DDBJ databases">
        <title>Single nucleus genome sequencing reveals high similarity among nuclei of an endomycorrhizal fungus.</title>
        <authorList>
            <person name="Lin K."/>
            <person name="Geurts R."/>
            <person name="Zhang Z."/>
            <person name="Limpens E."/>
            <person name="Saunders D.G."/>
            <person name="Mu D."/>
            <person name="Pang E."/>
            <person name="Cao H."/>
            <person name="Cha H."/>
            <person name="Lin T."/>
            <person name="Zhou Q."/>
            <person name="Shang Y."/>
            <person name="Li Y."/>
            <person name="Ivanov S."/>
            <person name="Sharma T."/>
            <person name="Velzen R.V."/>
            <person name="Ruijter N.D."/>
            <person name="Aanen D.K."/>
            <person name="Win J."/>
            <person name="Kamoun S."/>
            <person name="Bisseling T."/>
            <person name="Huang S."/>
        </authorList>
    </citation>
    <scope>NUCLEOTIDE SEQUENCE [LARGE SCALE GENOMIC DNA]</scope>
    <source>
        <strain evidence="3">DAOM197198w</strain>
    </source>
</reference>
<feature type="coiled-coil region" evidence="1">
    <location>
        <begin position="443"/>
        <end position="581"/>
    </location>
</feature>
<gene>
    <name evidence="2" type="ORF">RirG_161650</name>
</gene>
<dbReference type="Proteomes" id="UP000022910">
    <property type="component" value="Unassembled WGS sequence"/>
</dbReference>
<keyword evidence="3" id="KW-1185">Reference proteome</keyword>
<evidence type="ECO:0000313" key="2">
    <source>
        <dbReference type="EMBL" id="EXX62445.1"/>
    </source>
</evidence>
<dbReference type="EMBL" id="JEMT01024715">
    <property type="protein sequence ID" value="EXX62445.1"/>
    <property type="molecule type" value="Genomic_DNA"/>
</dbReference>
<evidence type="ECO:0000256" key="1">
    <source>
        <dbReference type="SAM" id="Coils"/>
    </source>
</evidence>
<dbReference type="InterPro" id="IPR043129">
    <property type="entry name" value="ATPase_NBD"/>
</dbReference>
<dbReference type="STRING" id="1432141.A0A015J6M6"/>
<dbReference type="Gene3D" id="3.30.420.40">
    <property type="match status" value="2"/>
</dbReference>
<dbReference type="Gene3D" id="3.90.640.10">
    <property type="entry name" value="Actin, Chain A, domain 4"/>
    <property type="match status" value="1"/>
</dbReference>
<dbReference type="AlphaFoldDB" id="A0A015J6M6"/>
<name>A0A015J6M6_RHIIW</name>
<protein>
    <recommendedName>
        <fullName evidence="4">Hsp70 family protein</fullName>
    </recommendedName>
</protein>
<evidence type="ECO:0008006" key="4">
    <source>
        <dbReference type="Google" id="ProtNLM"/>
    </source>
</evidence>
<sequence>MNDYRAIIGINLGTTHSSFAYSFMNPSNICIHKEWRDGIGYKIPTVLYYDDEYRNVTIGRNGHDRNPVELFKLLLGKMENEPPLQHGKAIIDYFREFGKIVKRTIQHVDFDQALIVLTVPDNNTMLTRSFFTMREYAFKAGLLRYPLSQNFRLTTESKAIALYCMKYLREHNLSVGEKFIVVDCGDNTVYLSTMLLWNNEKLCLISERIEIDCGGDLADQEFLKFIERKIGSSRMNLISENKLQEIKNIFGSIKLSFTGIQSEFVTINFDSGFALRQLFYRNDNNNRWNFKLEFEDVKAIIDPIVERIVQLVDSQLRLCDNCFAISLVGDFGRSKYLQLRIEEKFSTRVLVSRPPNSCTAILRGAVLQGLNYANPDQAYIIKLEEENKKAQEFNNLLHEKYDGLQEKYDNLQEIEIKYVNQIRINQQYKNDIILKDQSEKQRQNNYRLLYDDLQKNYDDLTKKYNEEINQNQIIDENRQYQNNIELQEQRINQLQQFLELKENKLQNLEKEKEELNAENDNLHQKNTNLANQLENILQQNTILKDDVSNIVSNENIDQNYIISLNNDISELNDNLKKYVTDLNQDVIVNMEEIKKLLLLYKCPIKITNQKDDQLLIQAVLQRHIIETILSYATKYFQSTGQHYHLEANIVNKASLLSILLTNISKYRTGNDEIAHVATTKLRQHIYSILNNRGFANIYGEDHITYEHPFIAYHKEELNKTMSELRIVKGQEKLASENLAAIIICEVVKIFWFRLKVHESVVQYVWVPYNVKVDEMFMEGSNLDDNDEENLCVGLCYFPLIGRDLTLIDKKVFVSAKVFTKKSLK</sequence>
<dbReference type="HOGENOM" id="CLU_008980_0_0_1"/>
<comment type="caution">
    <text evidence="2">The sequence shown here is derived from an EMBL/GenBank/DDBJ whole genome shotgun (WGS) entry which is preliminary data.</text>
</comment>
<accession>A0A015J6M6</accession>
<proteinExistence type="predicted"/>
<keyword evidence="1" id="KW-0175">Coiled coil</keyword>
<evidence type="ECO:0000313" key="3">
    <source>
        <dbReference type="Proteomes" id="UP000022910"/>
    </source>
</evidence>
<organism evidence="2 3">
    <name type="scientific">Rhizophagus irregularis (strain DAOM 197198w)</name>
    <name type="common">Glomus intraradices</name>
    <dbReference type="NCBI Taxonomy" id="1432141"/>
    <lineage>
        <taxon>Eukaryota</taxon>
        <taxon>Fungi</taxon>
        <taxon>Fungi incertae sedis</taxon>
        <taxon>Mucoromycota</taxon>
        <taxon>Glomeromycotina</taxon>
        <taxon>Glomeromycetes</taxon>
        <taxon>Glomerales</taxon>
        <taxon>Glomeraceae</taxon>
        <taxon>Rhizophagus</taxon>
    </lineage>
</organism>